<dbReference type="SUPFAM" id="SSF53474">
    <property type="entry name" value="alpha/beta-Hydrolases"/>
    <property type="match status" value="1"/>
</dbReference>
<name>A0ABR6Y7T5_9BURK</name>
<reference evidence="3 4" key="1">
    <citation type="submission" date="2020-08" db="EMBL/GenBank/DDBJ databases">
        <title>Novel species isolated from subtropical streams in China.</title>
        <authorList>
            <person name="Lu H."/>
        </authorList>
    </citation>
    <scope>NUCLEOTIDE SEQUENCE [LARGE SCALE GENOMIC DNA]</scope>
    <source>
        <strain evidence="3 4">LX15W</strain>
    </source>
</reference>
<evidence type="ECO:0000313" key="3">
    <source>
        <dbReference type="EMBL" id="MBC3872661.1"/>
    </source>
</evidence>
<dbReference type="PANTHER" id="PTHR43798">
    <property type="entry name" value="MONOACYLGLYCEROL LIPASE"/>
    <property type="match status" value="1"/>
</dbReference>
<sequence length="349" mass="36934">MLKSIVSLSVFAGFVFSGSAIGATIKFTNTTEASDKHSPFAKPQQMVDIGGRRLNLYCSGSGKTTVVFDAPGGEAGWNWIQVQPAVAKQTRACVYDRAGMGFSDPSPRPPTSGNAVEDLHKLLAAAGIAPPYLLVGASFGTANAQLFAYRYPTEVAGLVLVEAEHEDSLARLNKASQGKFAQIQAMFSAIEKACLAESEKGFVPGSELQRTCFGETDDAPVSDGRGLGAARMVQNMSPAYWRLRQAESEVWASGNPELRAARASFGALPIIALVRGLSPFAQPGKPQSALNKAVEAENLAMQKEIAALSQRGTVRIVPDSGHIIHATHPQAVIKAIADVMTQISPSPKP</sequence>
<dbReference type="GO" id="GO:0016787">
    <property type="term" value="F:hydrolase activity"/>
    <property type="evidence" value="ECO:0007669"/>
    <property type="project" value="UniProtKB-KW"/>
</dbReference>
<comment type="caution">
    <text evidence="3">The sequence shown here is derived from an EMBL/GenBank/DDBJ whole genome shotgun (WGS) entry which is preliminary data.</text>
</comment>
<dbReference type="Gene3D" id="3.40.50.1820">
    <property type="entry name" value="alpha/beta hydrolase"/>
    <property type="match status" value="1"/>
</dbReference>
<dbReference type="EMBL" id="JACOGA010000003">
    <property type="protein sequence ID" value="MBC3872661.1"/>
    <property type="molecule type" value="Genomic_DNA"/>
</dbReference>
<dbReference type="InterPro" id="IPR050266">
    <property type="entry name" value="AB_hydrolase_sf"/>
</dbReference>
<organism evidence="3 4">
    <name type="scientific">Undibacterium flavidum</name>
    <dbReference type="NCBI Taxonomy" id="2762297"/>
    <lineage>
        <taxon>Bacteria</taxon>
        <taxon>Pseudomonadati</taxon>
        <taxon>Pseudomonadota</taxon>
        <taxon>Betaproteobacteria</taxon>
        <taxon>Burkholderiales</taxon>
        <taxon>Oxalobacteraceae</taxon>
        <taxon>Undibacterium</taxon>
    </lineage>
</organism>
<dbReference type="Pfam" id="PF00561">
    <property type="entry name" value="Abhydrolase_1"/>
    <property type="match status" value="1"/>
</dbReference>
<protein>
    <submittedName>
        <fullName evidence="3">Alpha/beta hydrolase</fullName>
    </submittedName>
</protein>
<feature type="chain" id="PRO_5046934017" evidence="1">
    <location>
        <begin position="23"/>
        <end position="349"/>
    </location>
</feature>
<keyword evidence="1" id="KW-0732">Signal</keyword>
<evidence type="ECO:0000256" key="1">
    <source>
        <dbReference type="SAM" id="SignalP"/>
    </source>
</evidence>
<dbReference type="PANTHER" id="PTHR43798:SF27">
    <property type="entry name" value="HYDROLASE ALPHA_BETA HYDROLASE FOLD FAMILY"/>
    <property type="match status" value="1"/>
</dbReference>
<dbReference type="RefSeq" id="WP_186940672.1">
    <property type="nucleotide sequence ID" value="NZ_JACOGA010000003.1"/>
</dbReference>
<proteinExistence type="predicted"/>
<gene>
    <name evidence="3" type="ORF">H8K55_03600</name>
</gene>
<dbReference type="InterPro" id="IPR000073">
    <property type="entry name" value="AB_hydrolase_1"/>
</dbReference>
<keyword evidence="4" id="KW-1185">Reference proteome</keyword>
<feature type="domain" description="AB hydrolase-1" evidence="2">
    <location>
        <begin position="73"/>
        <end position="166"/>
    </location>
</feature>
<feature type="signal peptide" evidence="1">
    <location>
        <begin position="1"/>
        <end position="22"/>
    </location>
</feature>
<dbReference type="InterPro" id="IPR029058">
    <property type="entry name" value="AB_hydrolase_fold"/>
</dbReference>
<keyword evidence="3" id="KW-0378">Hydrolase</keyword>
<evidence type="ECO:0000313" key="4">
    <source>
        <dbReference type="Proteomes" id="UP000624279"/>
    </source>
</evidence>
<accession>A0ABR6Y7T5</accession>
<evidence type="ECO:0000259" key="2">
    <source>
        <dbReference type="Pfam" id="PF00561"/>
    </source>
</evidence>
<dbReference type="Proteomes" id="UP000624279">
    <property type="component" value="Unassembled WGS sequence"/>
</dbReference>